<dbReference type="InterPro" id="IPR011009">
    <property type="entry name" value="Kinase-like_dom_sf"/>
</dbReference>
<dbReference type="Gene3D" id="1.10.510.10">
    <property type="entry name" value="Transferase(Phosphotransferase) domain 1"/>
    <property type="match status" value="1"/>
</dbReference>
<dbReference type="SUPFAM" id="SSF56112">
    <property type="entry name" value="Protein kinase-like (PK-like)"/>
    <property type="match status" value="1"/>
</dbReference>
<proteinExistence type="predicted"/>
<reference evidence="1 2" key="1">
    <citation type="submission" date="2019-02" db="EMBL/GenBank/DDBJ databases">
        <title>Draft Genome Sequence of the Prevotella sp. BCRC 81118, Isolated from Human Feces.</title>
        <authorList>
            <person name="Huang C.-H."/>
        </authorList>
    </citation>
    <scope>NUCLEOTIDE SEQUENCE [LARGE SCALE GENOMIC DNA]</scope>
    <source>
        <strain evidence="1 2">BCRC 81118</strain>
    </source>
</reference>
<evidence type="ECO:0000313" key="2">
    <source>
        <dbReference type="Proteomes" id="UP000297872"/>
    </source>
</evidence>
<dbReference type="OrthoDB" id="9773772at2"/>
<dbReference type="RefSeq" id="WP_134843479.1">
    <property type="nucleotide sequence ID" value="NZ_DAWDDY010000050.1"/>
</dbReference>
<sequence>MRKIKINPKYEYLRSFIESIPDVFEEKGREIYKSRNTIKVMNTPEGLSINVKRYHIPHGLNQMIYSWGIRVPKGKRAYEYARILKDKGIGTPEVIALIEERGLLNMLGFTYLITIQCDYGHTMYETGDQNFTDHTSIAKALAHFAANIHNHKVLHKDFTPGNVLWKKDDEGYHFMIVDINRMNFGTVSIKKGLYNLRKFWGPKEFMKTLASEYALIRNANPEEAVDYVMKERAKFWKRYQKKHEIPFLLEL</sequence>
<accession>A0A4Y8VJH6</accession>
<dbReference type="Pfam" id="PF06293">
    <property type="entry name" value="Kdo"/>
    <property type="match status" value="1"/>
</dbReference>
<dbReference type="EMBL" id="SGVY01000019">
    <property type="protein sequence ID" value="TFH80578.1"/>
    <property type="molecule type" value="Genomic_DNA"/>
</dbReference>
<dbReference type="GeneID" id="302995347"/>
<keyword evidence="2" id="KW-1185">Reference proteome</keyword>
<dbReference type="AlphaFoldDB" id="A0A4Y8VJH6"/>
<comment type="caution">
    <text evidence="1">The sequence shown here is derived from an EMBL/GenBank/DDBJ whole genome shotgun (WGS) entry which is preliminary data.</text>
</comment>
<gene>
    <name evidence="1" type="ORF">EXN75_08600</name>
</gene>
<dbReference type="Proteomes" id="UP000297872">
    <property type="component" value="Unassembled WGS sequence"/>
</dbReference>
<organism evidence="1 2">
    <name type="scientific">Segatella hominis</name>
    <dbReference type="NCBI Taxonomy" id="2518605"/>
    <lineage>
        <taxon>Bacteria</taxon>
        <taxon>Pseudomonadati</taxon>
        <taxon>Bacteroidota</taxon>
        <taxon>Bacteroidia</taxon>
        <taxon>Bacteroidales</taxon>
        <taxon>Prevotellaceae</taxon>
        <taxon>Segatella</taxon>
    </lineage>
</organism>
<name>A0A4Y8VJH6_9BACT</name>
<evidence type="ECO:0000313" key="1">
    <source>
        <dbReference type="EMBL" id="TFH80578.1"/>
    </source>
</evidence>
<protein>
    <submittedName>
        <fullName evidence="1">Aminoglycoside phosphotransferase</fullName>
    </submittedName>
</protein>
<dbReference type="GO" id="GO:0016740">
    <property type="term" value="F:transferase activity"/>
    <property type="evidence" value="ECO:0007669"/>
    <property type="project" value="UniProtKB-KW"/>
</dbReference>
<keyword evidence="1" id="KW-0808">Transferase</keyword>